<dbReference type="Pfam" id="PF13545">
    <property type="entry name" value="HTH_Crp_2"/>
    <property type="match status" value="1"/>
</dbReference>
<name>A0A2Z4IMU2_9BACT</name>
<accession>A0A2Z4IMU2</accession>
<dbReference type="PANTHER" id="PTHR24567">
    <property type="entry name" value="CRP FAMILY TRANSCRIPTIONAL REGULATORY PROTEIN"/>
    <property type="match status" value="1"/>
</dbReference>
<dbReference type="EMBL" id="CP030041">
    <property type="protein sequence ID" value="AWW31703.1"/>
    <property type="molecule type" value="Genomic_DNA"/>
</dbReference>
<evidence type="ECO:0000313" key="6">
    <source>
        <dbReference type="EMBL" id="AWW31703.1"/>
    </source>
</evidence>
<dbReference type="OrthoDB" id="9776746at2"/>
<gene>
    <name evidence="6" type="ORF">DN752_17070</name>
</gene>
<organism evidence="6 7">
    <name type="scientific">Echinicola strongylocentroti</name>
    <dbReference type="NCBI Taxonomy" id="1795355"/>
    <lineage>
        <taxon>Bacteria</taxon>
        <taxon>Pseudomonadati</taxon>
        <taxon>Bacteroidota</taxon>
        <taxon>Cytophagia</taxon>
        <taxon>Cytophagales</taxon>
        <taxon>Cyclobacteriaceae</taxon>
        <taxon>Echinicola</taxon>
    </lineage>
</organism>
<dbReference type="Gene3D" id="1.10.10.10">
    <property type="entry name" value="Winged helix-like DNA-binding domain superfamily/Winged helix DNA-binding domain"/>
    <property type="match status" value="1"/>
</dbReference>
<keyword evidence="2" id="KW-0238">DNA-binding</keyword>
<dbReference type="SUPFAM" id="SSF46785">
    <property type="entry name" value="Winged helix' DNA-binding domain"/>
    <property type="match status" value="1"/>
</dbReference>
<dbReference type="CDD" id="cd00038">
    <property type="entry name" value="CAP_ED"/>
    <property type="match status" value="1"/>
</dbReference>
<dbReference type="Pfam" id="PF00027">
    <property type="entry name" value="cNMP_binding"/>
    <property type="match status" value="1"/>
</dbReference>
<keyword evidence="7" id="KW-1185">Reference proteome</keyword>
<dbReference type="CDD" id="cd00092">
    <property type="entry name" value="HTH_CRP"/>
    <property type="match status" value="1"/>
</dbReference>
<evidence type="ECO:0000256" key="2">
    <source>
        <dbReference type="ARBA" id="ARBA00023125"/>
    </source>
</evidence>
<proteinExistence type="predicted"/>
<dbReference type="InterPro" id="IPR014710">
    <property type="entry name" value="RmlC-like_jellyroll"/>
</dbReference>
<dbReference type="GO" id="GO:0005829">
    <property type="term" value="C:cytosol"/>
    <property type="evidence" value="ECO:0007669"/>
    <property type="project" value="TreeGrafter"/>
</dbReference>
<keyword evidence="3" id="KW-0804">Transcription</keyword>
<dbReference type="InterPro" id="IPR036388">
    <property type="entry name" value="WH-like_DNA-bd_sf"/>
</dbReference>
<keyword evidence="1" id="KW-0805">Transcription regulation</keyword>
<dbReference type="AlphaFoldDB" id="A0A2Z4IMU2"/>
<dbReference type="Gene3D" id="2.60.120.10">
    <property type="entry name" value="Jelly Rolls"/>
    <property type="match status" value="1"/>
</dbReference>
<dbReference type="InterPro" id="IPR000595">
    <property type="entry name" value="cNMP-bd_dom"/>
</dbReference>
<dbReference type="Proteomes" id="UP000248688">
    <property type="component" value="Chromosome"/>
</dbReference>
<dbReference type="InterPro" id="IPR018490">
    <property type="entry name" value="cNMP-bd_dom_sf"/>
</dbReference>
<dbReference type="PANTHER" id="PTHR24567:SF26">
    <property type="entry name" value="REGULATORY PROTEIN YEIL"/>
    <property type="match status" value="1"/>
</dbReference>
<dbReference type="InterPro" id="IPR012318">
    <property type="entry name" value="HTH_CRP"/>
</dbReference>
<evidence type="ECO:0000313" key="7">
    <source>
        <dbReference type="Proteomes" id="UP000248688"/>
    </source>
</evidence>
<evidence type="ECO:0000256" key="1">
    <source>
        <dbReference type="ARBA" id="ARBA00023015"/>
    </source>
</evidence>
<dbReference type="RefSeq" id="WP_112785078.1">
    <property type="nucleotide sequence ID" value="NZ_CP030041.1"/>
</dbReference>
<feature type="domain" description="HTH crp-type" evidence="5">
    <location>
        <begin position="146"/>
        <end position="220"/>
    </location>
</feature>
<dbReference type="PROSITE" id="PS51063">
    <property type="entry name" value="HTH_CRP_2"/>
    <property type="match status" value="1"/>
</dbReference>
<protein>
    <submittedName>
        <fullName evidence="6">Crp/Fnr family transcriptional regulator</fullName>
    </submittedName>
</protein>
<evidence type="ECO:0000259" key="5">
    <source>
        <dbReference type="PROSITE" id="PS51063"/>
    </source>
</evidence>
<dbReference type="SUPFAM" id="SSF51206">
    <property type="entry name" value="cAMP-binding domain-like"/>
    <property type="match status" value="1"/>
</dbReference>
<dbReference type="PROSITE" id="PS50042">
    <property type="entry name" value="CNMP_BINDING_3"/>
    <property type="match status" value="1"/>
</dbReference>
<evidence type="ECO:0000259" key="4">
    <source>
        <dbReference type="PROSITE" id="PS50042"/>
    </source>
</evidence>
<dbReference type="InterPro" id="IPR050397">
    <property type="entry name" value="Env_Response_Regulators"/>
</dbReference>
<reference evidence="6 7" key="1">
    <citation type="submission" date="2018-06" db="EMBL/GenBank/DDBJ databases">
        <title>Echinicola strongylocentroti sp. nov., isolated from a sea urchin Strongylocentrotus intermedius.</title>
        <authorList>
            <person name="Bae S.S."/>
        </authorList>
    </citation>
    <scope>NUCLEOTIDE SEQUENCE [LARGE SCALE GENOMIC DNA]</scope>
    <source>
        <strain evidence="6 7">MEBiC08714</strain>
    </source>
</reference>
<dbReference type="InterPro" id="IPR036390">
    <property type="entry name" value="WH_DNA-bd_sf"/>
</dbReference>
<dbReference type="GO" id="GO:0003700">
    <property type="term" value="F:DNA-binding transcription factor activity"/>
    <property type="evidence" value="ECO:0007669"/>
    <property type="project" value="TreeGrafter"/>
</dbReference>
<dbReference type="KEGG" id="est:DN752_17070"/>
<dbReference type="SMART" id="SM00419">
    <property type="entry name" value="HTH_CRP"/>
    <property type="match status" value="1"/>
</dbReference>
<dbReference type="GO" id="GO:0003677">
    <property type="term" value="F:DNA binding"/>
    <property type="evidence" value="ECO:0007669"/>
    <property type="project" value="UniProtKB-KW"/>
</dbReference>
<feature type="domain" description="Cyclic nucleotide-binding" evidence="4">
    <location>
        <begin position="6"/>
        <end position="77"/>
    </location>
</feature>
<sequence length="220" mass="25505">MKENRIRTSVPTITDERLLDEMDQQGALVEIAAGEAIMEPGKFIKTVPIVLEGAIKVLRLDEEGKELFLYYLYPGETCALSLTCCEAGKASEVKAIVEEDTKMLMVPVQYHEQWYEQYKQWKDFVMATYQKRFQEMLKVLDSVAFLKMDQRLARYLVARMKKNGTTDLSITHQEIANELGTSREVISRLLKQLEKKKWIELGRNRIFVRGDFEELAEVGR</sequence>
<dbReference type="PRINTS" id="PR00034">
    <property type="entry name" value="HTHCRP"/>
</dbReference>
<evidence type="ECO:0000256" key="3">
    <source>
        <dbReference type="ARBA" id="ARBA00023163"/>
    </source>
</evidence>